<keyword evidence="2" id="KW-0479">Metal-binding</keyword>
<dbReference type="GO" id="GO:0008270">
    <property type="term" value="F:zinc ion binding"/>
    <property type="evidence" value="ECO:0007669"/>
    <property type="project" value="UniProtKB-KW"/>
</dbReference>
<keyword evidence="2" id="KW-0863">Zinc-finger</keyword>
<proteinExistence type="predicted"/>
<evidence type="ECO:0000313" key="2">
    <source>
        <dbReference type="EMBL" id="POM84322.1"/>
    </source>
</evidence>
<comment type="caution">
    <text evidence="2">The sequence shown here is derived from an EMBL/GenBank/DDBJ whole genome shotgun (WGS) entry which is preliminary data.</text>
</comment>
<accession>A0A2P4Z2M9</accession>
<dbReference type="InterPro" id="IPR036236">
    <property type="entry name" value="Znf_C2H2_sf"/>
</dbReference>
<dbReference type="VEuPathDB" id="CryptoDB:CmeUKMEL1_11815"/>
<feature type="region of interest" description="Disordered" evidence="1">
    <location>
        <begin position="140"/>
        <end position="168"/>
    </location>
</feature>
<reference evidence="2 3" key="1">
    <citation type="submission" date="2014-04" db="EMBL/GenBank/DDBJ databases">
        <title>Comparative Genomics of Cryptosporidium Species.</title>
        <authorList>
            <person name="Silva J.C."/>
            <person name="Su Q."/>
            <person name="Chalmers R."/>
            <person name="Chibucos M.C."/>
            <person name="Elwin K."/>
            <person name="Godinez A."/>
            <person name="Guo F."/>
            <person name="Huynh K."/>
            <person name="Orvis J."/>
            <person name="Ott S."/>
            <person name="Sadzewicz L."/>
            <person name="Sengamalay N."/>
            <person name="Shetty A."/>
            <person name="Sun M."/>
            <person name="Tallon L."/>
            <person name="Xiao L."/>
            <person name="Zhang H."/>
            <person name="Fraser C.M."/>
            <person name="Zhu G."/>
            <person name="Kissinger J."/>
            <person name="Widmer G."/>
        </authorList>
    </citation>
    <scope>NUCLEOTIDE SEQUENCE [LARGE SCALE GENOMIC DNA]</scope>
    <source>
        <strain evidence="2 3">UKMEL1</strain>
    </source>
</reference>
<protein>
    <submittedName>
        <fullName evidence="2">Zinc-finger double-stranded RNA-binding family protein</fullName>
    </submittedName>
</protein>
<dbReference type="Proteomes" id="UP000236928">
    <property type="component" value="Unassembled WGS sequence"/>
</dbReference>
<feature type="compositionally biased region" description="Polar residues" evidence="1">
    <location>
        <begin position="140"/>
        <end position="149"/>
    </location>
</feature>
<keyword evidence="2" id="KW-0862">Zinc</keyword>
<sequence length="196" mass="22922">MYKRVALFSSDLLSNSLNCKYLRGNIEKQINKVYGDDFSDESPNNDREHSESLLKSEDIKTESIDSVDYDFIGKFKCILCPKKIIINESDLDKHIKSKHHLNMVEKWQKKQEYARKIREKFNILNNLTDGDTVTDDINSKSALSSDLTPNKQSNRKNKKRKNSNLSEEQIIAKKMKFMRKKERRLARKSQIAENTC</sequence>
<dbReference type="OrthoDB" id="337427at2759"/>
<evidence type="ECO:0000256" key="1">
    <source>
        <dbReference type="SAM" id="MobiDB-lite"/>
    </source>
</evidence>
<keyword evidence="3" id="KW-1185">Reference proteome</keyword>
<dbReference type="EMBL" id="JIBK01000041">
    <property type="protein sequence ID" value="POM84322.1"/>
    <property type="molecule type" value="Genomic_DNA"/>
</dbReference>
<dbReference type="AlphaFoldDB" id="A0A2P4Z2M9"/>
<organism evidence="2 3">
    <name type="scientific">Cryptosporidium meleagridis</name>
    <dbReference type="NCBI Taxonomy" id="93969"/>
    <lineage>
        <taxon>Eukaryota</taxon>
        <taxon>Sar</taxon>
        <taxon>Alveolata</taxon>
        <taxon>Apicomplexa</taxon>
        <taxon>Conoidasida</taxon>
        <taxon>Coccidia</taxon>
        <taxon>Eucoccidiorida</taxon>
        <taxon>Eimeriorina</taxon>
        <taxon>Cryptosporidiidae</taxon>
        <taxon>Cryptosporidium</taxon>
    </lineage>
</organism>
<dbReference type="SUPFAM" id="SSF57667">
    <property type="entry name" value="beta-beta-alpha zinc fingers"/>
    <property type="match status" value="1"/>
</dbReference>
<name>A0A2P4Z2M9_9CRYT</name>
<gene>
    <name evidence="2" type="ORF">CmeUKMEL1_11815</name>
</gene>
<evidence type="ECO:0000313" key="3">
    <source>
        <dbReference type="Proteomes" id="UP000236928"/>
    </source>
</evidence>
<feature type="compositionally biased region" description="Basic residues" evidence="1">
    <location>
        <begin position="153"/>
        <end position="162"/>
    </location>
</feature>